<dbReference type="EMBL" id="CP046908">
    <property type="protein sequence ID" value="QGZ34298.1"/>
    <property type="molecule type" value="Genomic_DNA"/>
</dbReference>
<feature type="transmembrane region" description="Helical" evidence="4">
    <location>
        <begin position="295"/>
        <end position="317"/>
    </location>
</feature>
<feature type="transmembrane region" description="Helical" evidence="4">
    <location>
        <begin position="263"/>
        <end position="283"/>
    </location>
</feature>
<feature type="transmembrane region" description="Helical" evidence="4">
    <location>
        <begin position="361"/>
        <end position="383"/>
    </location>
</feature>
<dbReference type="InterPro" id="IPR003594">
    <property type="entry name" value="HATPase_dom"/>
</dbReference>
<dbReference type="CDD" id="cd16917">
    <property type="entry name" value="HATPase_UhpB-NarQ-NarX-like"/>
    <property type="match status" value="1"/>
</dbReference>
<dbReference type="GO" id="GO:0016301">
    <property type="term" value="F:kinase activity"/>
    <property type="evidence" value="ECO:0007669"/>
    <property type="project" value="UniProtKB-KW"/>
</dbReference>
<evidence type="ECO:0000256" key="4">
    <source>
        <dbReference type="SAM" id="Phobius"/>
    </source>
</evidence>
<gene>
    <name evidence="6" type="ORF">GH266_07115</name>
</gene>
<dbReference type="Pfam" id="PF02518">
    <property type="entry name" value="HATPase_c"/>
    <property type="match status" value="1"/>
</dbReference>
<dbReference type="Proteomes" id="UP000435648">
    <property type="component" value="Chromosome"/>
</dbReference>
<evidence type="ECO:0000313" key="6">
    <source>
        <dbReference type="EMBL" id="QGZ34298.1"/>
    </source>
</evidence>
<feature type="transmembrane region" description="Helical" evidence="4">
    <location>
        <begin position="204"/>
        <end position="225"/>
    </location>
</feature>
<evidence type="ECO:0000313" key="7">
    <source>
        <dbReference type="Proteomes" id="UP000435648"/>
    </source>
</evidence>
<reference evidence="6 7" key="1">
    <citation type="submission" date="2019-12" db="EMBL/GenBank/DDBJ databases">
        <title>The genome of Stappia indica PHM037.</title>
        <authorList>
            <person name="Kacar D."/>
            <person name="Galan B."/>
            <person name="Canedo L."/>
            <person name="Rodriguez P."/>
            <person name="de la Calle F."/>
            <person name="Garcia J.L."/>
        </authorList>
    </citation>
    <scope>NUCLEOTIDE SEQUENCE [LARGE SCALE GENOMIC DNA]</scope>
    <source>
        <strain evidence="6 7">PHM037</strain>
    </source>
</reference>
<feature type="domain" description="Histidine kinase/HSP90-like ATPase" evidence="5">
    <location>
        <begin position="621"/>
        <end position="712"/>
    </location>
</feature>
<feature type="transmembrane region" description="Helical" evidence="4">
    <location>
        <begin position="173"/>
        <end position="192"/>
    </location>
</feature>
<evidence type="ECO:0000256" key="2">
    <source>
        <dbReference type="ARBA" id="ARBA00022777"/>
    </source>
</evidence>
<dbReference type="SMART" id="SM00387">
    <property type="entry name" value="HATPase_c"/>
    <property type="match status" value="1"/>
</dbReference>
<dbReference type="OrthoDB" id="9778496at2"/>
<keyword evidence="1" id="KW-0808">Transferase</keyword>
<dbReference type="InterPro" id="IPR036890">
    <property type="entry name" value="HATPase_C_sf"/>
</dbReference>
<keyword evidence="3" id="KW-0902">Two-component regulatory system</keyword>
<feature type="transmembrane region" description="Helical" evidence="4">
    <location>
        <begin position="143"/>
        <end position="161"/>
    </location>
</feature>
<feature type="transmembrane region" description="Helical" evidence="4">
    <location>
        <begin position="389"/>
        <end position="408"/>
    </location>
</feature>
<protein>
    <submittedName>
        <fullName evidence="6">Histidine kinase</fullName>
    </submittedName>
</protein>
<dbReference type="InterPro" id="IPR050482">
    <property type="entry name" value="Sensor_HK_TwoCompSys"/>
</dbReference>
<dbReference type="PANTHER" id="PTHR24421:SF55">
    <property type="entry name" value="SENSOR HISTIDINE KINASE YDFH"/>
    <property type="match status" value="1"/>
</dbReference>
<dbReference type="Gene3D" id="3.30.565.10">
    <property type="entry name" value="Histidine kinase-like ATPase, C-terminal domain"/>
    <property type="match status" value="1"/>
</dbReference>
<feature type="transmembrane region" description="Helical" evidence="4">
    <location>
        <begin position="329"/>
        <end position="349"/>
    </location>
</feature>
<keyword evidence="2 6" id="KW-0418">Kinase</keyword>
<evidence type="ECO:0000256" key="1">
    <source>
        <dbReference type="ARBA" id="ARBA00022679"/>
    </source>
</evidence>
<dbReference type="PANTHER" id="PTHR24421">
    <property type="entry name" value="NITRATE/NITRITE SENSOR PROTEIN NARX-RELATED"/>
    <property type="match status" value="1"/>
</dbReference>
<evidence type="ECO:0000256" key="3">
    <source>
        <dbReference type="ARBA" id="ARBA00023012"/>
    </source>
</evidence>
<evidence type="ECO:0000259" key="5">
    <source>
        <dbReference type="SMART" id="SM00387"/>
    </source>
</evidence>
<dbReference type="RefSeq" id="WP_158193272.1">
    <property type="nucleotide sequence ID" value="NZ_CP046908.1"/>
</dbReference>
<dbReference type="SUPFAM" id="SSF55874">
    <property type="entry name" value="ATPase domain of HSP90 chaperone/DNA topoisomerase II/histidine kinase"/>
    <property type="match status" value="1"/>
</dbReference>
<dbReference type="AlphaFoldDB" id="A0A857C5W7"/>
<organism evidence="6 7">
    <name type="scientific">Stappia indica</name>
    <dbReference type="NCBI Taxonomy" id="538381"/>
    <lineage>
        <taxon>Bacteria</taxon>
        <taxon>Pseudomonadati</taxon>
        <taxon>Pseudomonadota</taxon>
        <taxon>Alphaproteobacteria</taxon>
        <taxon>Hyphomicrobiales</taxon>
        <taxon>Stappiaceae</taxon>
        <taxon>Stappia</taxon>
    </lineage>
</organism>
<keyword evidence="4" id="KW-0472">Membrane</keyword>
<dbReference type="GO" id="GO:0000160">
    <property type="term" value="P:phosphorelay signal transduction system"/>
    <property type="evidence" value="ECO:0007669"/>
    <property type="project" value="UniProtKB-KW"/>
</dbReference>
<accession>A0A857C5W7</accession>
<dbReference type="KEGG" id="siw:GH266_07115"/>
<proteinExistence type="predicted"/>
<keyword evidence="4" id="KW-1133">Transmembrane helix</keyword>
<name>A0A857C5W7_9HYPH</name>
<sequence length="716" mass="76367">MIKRLTPFTVLAVTATAGLLAAALVLVAALNQPWLGIGLSADAPAGLVMIETVASHGPAAGALQPGMPLAAVGGIGLEAGDLVEEPDVAESYAALQRFFGRQADLYAALAGASVTIETGGTAPLRIEVTAATGRPLSSLPPAFWVQIVTGLVSVIVGAWVWSLRRGELSARLLALAGLGILVSAFPAALYSSRELALPGGLFRALSATNHFGALAFGVAMVALFLSYPRRLVPVSALWLLPAVYGAIWALDTAWIGFPGPAEGHHLPTVTLMTGILLGALLQYRASRDDPAARAAIRWFALSVGLCAGTFVTVVLMPNLFGMQPSISQGYAFILFGMLFLGVAAGVARYRLFELEGWAFSILSYFGAVLLLVLVDAALISVVAMDRPEAFALSLLAVAILYLPFRDWLARRLLPRREIDREELFARIIDVALTTDASREGRWQDVLRDAFSPLHMSAAVAPADEKPAIAEDGLSLLLPGLPGLVPLKLSHAHSGRRLFSPQDRRFAGELYAMLAHAIASRDAHEKGAAEERIRIARDMHDNMGAQLLSALHSERRERKDTLIRETISDLRDIVNNAARGGRAIGDLLADLKVEALERLAAADIRLDWQDACEDGERTLAPNVAYSLRSVLREIVSNTIRHSGADTMRLRIGMRGGIVHLEASDNGSGLAPGVRGKGNGLSNLEARLLALKGTLVLEDANPGLTVRARFPLCEGETR</sequence>
<feature type="transmembrane region" description="Helical" evidence="4">
    <location>
        <begin position="237"/>
        <end position="257"/>
    </location>
</feature>
<keyword evidence="4" id="KW-0812">Transmembrane</keyword>